<organism evidence="2 3">
    <name type="scientific">Cyanomargarita calcarea GSE-NOS-MK-12-04C</name>
    <dbReference type="NCBI Taxonomy" id="2839659"/>
    <lineage>
        <taxon>Bacteria</taxon>
        <taxon>Bacillati</taxon>
        <taxon>Cyanobacteriota</taxon>
        <taxon>Cyanophyceae</taxon>
        <taxon>Nostocales</taxon>
        <taxon>Cyanomargaritaceae</taxon>
        <taxon>Cyanomargarita</taxon>
    </lineage>
</organism>
<feature type="chain" id="PRO_5036889008" evidence="1">
    <location>
        <begin position="24"/>
        <end position="170"/>
    </location>
</feature>
<dbReference type="Proteomes" id="UP000729701">
    <property type="component" value="Unassembled WGS sequence"/>
</dbReference>
<sequence>MQLRVYACGIAVAFSLLTSPAFASVAVKDNIKTSSDTKLITVTKTEFGVFRRSGKGKMTFIPTTNVPLLDGYSYGWRIHFKKYKGKVTWREILQLPKVPETWGTQNGENFSLSPDGSAAITSRTDYVENSMIQNTWAITTGDPLGKHRIDVYIDGRRVATFNFDVMAASK</sequence>
<dbReference type="AlphaFoldDB" id="A0A951USS6"/>
<feature type="signal peptide" evidence="1">
    <location>
        <begin position="1"/>
        <end position="23"/>
    </location>
</feature>
<accession>A0A951USS6</accession>
<evidence type="ECO:0000256" key="1">
    <source>
        <dbReference type="SAM" id="SignalP"/>
    </source>
</evidence>
<proteinExistence type="predicted"/>
<name>A0A951USS6_9CYAN</name>
<reference evidence="2" key="2">
    <citation type="journal article" date="2022" name="Microbiol. Resour. Announc.">
        <title>Metagenome Sequencing to Explore Phylogenomics of Terrestrial Cyanobacteria.</title>
        <authorList>
            <person name="Ward R.D."/>
            <person name="Stajich J.E."/>
            <person name="Johansen J.R."/>
            <person name="Huntemann M."/>
            <person name="Clum A."/>
            <person name="Foster B."/>
            <person name="Foster B."/>
            <person name="Roux S."/>
            <person name="Palaniappan K."/>
            <person name="Varghese N."/>
            <person name="Mukherjee S."/>
            <person name="Reddy T.B.K."/>
            <person name="Daum C."/>
            <person name="Copeland A."/>
            <person name="Chen I.A."/>
            <person name="Ivanova N.N."/>
            <person name="Kyrpides N.C."/>
            <person name="Shapiro N."/>
            <person name="Eloe-Fadrosh E.A."/>
            <person name="Pietrasiak N."/>
        </authorList>
    </citation>
    <scope>NUCLEOTIDE SEQUENCE</scope>
    <source>
        <strain evidence="2">GSE-NOS-MK-12-04C</strain>
    </source>
</reference>
<evidence type="ECO:0000313" key="3">
    <source>
        <dbReference type="Proteomes" id="UP000729701"/>
    </source>
</evidence>
<comment type="caution">
    <text evidence="2">The sequence shown here is derived from an EMBL/GenBank/DDBJ whole genome shotgun (WGS) entry which is preliminary data.</text>
</comment>
<reference evidence="2" key="1">
    <citation type="submission" date="2021-05" db="EMBL/GenBank/DDBJ databases">
        <authorList>
            <person name="Pietrasiak N."/>
            <person name="Ward R."/>
            <person name="Stajich J.E."/>
            <person name="Kurbessoian T."/>
        </authorList>
    </citation>
    <scope>NUCLEOTIDE SEQUENCE</scope>
    <source>
        <strain evidence="2">GSE-NOS-MK-12-04C</strain>
    </source>
</reference>
<dbReference type="EMBL" id="JAHHGZ010000010">
    <property type="protein sequence ID" value="MBW4668067.1"/>
    <property type="molecule type" value="Genomic_DNA"/>
</dbReference>
<gene>
    <name evidence="2" type="ORF">KME60_11750</name>
</gene>
<evidence type="ECO:0000313" key="2">
    <source>
        <dbReference type="EMBL" id="MBW4668067.1"/>
    </source>
</evidence>
<protein>
    <submittedName>
        <fullName evidence="2">Uncharacterized protein</fullName>
    </submittedName>
</protein>
<keyword evidence="1" id="KW-0732">Signal</keyword>